<dbReference type="CDD" id="cd11378">
    <property type="entry name" value="DUF296"/>
    <property type="match status" value="1"/>
</dbReference>
<gene>
    <name evidence="2" type="ORF">E7512_08460</name>
    <name evidence="3" type="ORF">E7512_13720</name>
</gene>
<name>A0A928KYS3_9FIRM</name>
<keyword evidence="3" id="KW-0238">DNA-binding</keyword>
<dbReference type="PIRSF" id="PIRSF016702">
    <property type="entry name" value="DNA_bp_PD1"/>
    <property type="match status" value="1"/>
</dbReference>
<dbReference type="EMBL" id="SVNY01000009">
    <property type="protein sequence ID" value="MBE6834610.1"/>
    <property type="molecule type" value="Genomic_DNA"/>
</dbReference>
<dbReference type="InterPro" id="IPR025707">
    <property type="entry name" value="DNA_bp_PD1"/>
</dbReference>
<dbReference type="RefSeq" id="WP_020072382.1">
    <property type="nucleotide sequence ID" value="NZ_SVNY01000004.1"/>
</dbReference>
<dbReference type="SUPFAM" id="SSF117856">
    <property type="entry name" value="AF0104/ALDC/Ptd012-like"/>
    <property type="match status" value="1"/>
</dbReference>
<dbReference type="Proteomes" id="UP000754750">
    <property type="component" value="Unassembled WGS sequence"/>
</dbReference>
<dbReference type="GO" id="GO:0003677">
    <property type="term" value="F:DNA binding"/>
    <property type="evidence" value="ECO:0007669"/>
    <property type="project" value="UniProtKB-KW"/>
</dbReference>
<comment type="caution">
    <text evidence="3">The sequence shown here is derived from an EMBL/GenBank/DDBJ whole genome shotgun (WGS) entry which is preliminary data.</text>
</comment>
<dbReference type="EMBL" id="SVNY01000004">
    <property type="protein sequence ID" value="MBE6833595.1"/>
    <property type="molecule type" value="Genomic_DNA"/>
</dbReference>
<proteinExistence type="predicted"/>
<evidence type="ECO:0000259" key="1">
    <source>
        <dbReference type="PROSITE" id="PS51742"/>
    </source>
</evidence>
<sequence>MEYKRFNDSILARLDPGEEILASVREIALKEEIKLASVSGLGAVNSFTVGVFKTAEKEYKANHFNGCYEIVSLTGTINTMKDEFYCHLHMSAGGEDGSVVGGHLNRAVVSATCELVIRVIDGRVDRSFSEKVGLNLFDFHG</sequence>
<accession>A0A928KYS3</accession>
<dbReference type="InterPro" id="IPR005175">
    <property type="entry name" value="PPC_dom"/>
</dbReference>
<reference evidence="3" key="1">
    <citation type="submission" date="2019-04" db="EMBL/GenBank/DDBJ databases">
        <title>Evolution of Biomass-Degrading Anaerobic Consortia Revealed by Metagenomics.</title>
        <authorList>
            <person name="Peng X."/>
        </authorList>
    </citation>
    <scope>NUCLEOTIDE SEQUENCE</scope>
    <source>
        <strain evidence="3">SIG551</strain>
    </source>
</reference>
<evidence type="ECO:0000313" key="4">
    <source>
        <dbReference type="Proteomes" id="UP000754750"/>
    </source>
</evidence>
<evidence type="ECO:0000313" key="3">
    <source>
        <dbReference type="EMBL" id="MBE6834610.1"/>
    </source>
</evidence>
<organism evidence="3 4">
    <name type="scientific">Faecalispora sporosphaeroides</name>
    <dbReference type="NCBI Taxonomy" id="1549"/>
    <lineage>
        <taxon>Bacteria</taxon>
        <taxon>Bacillati</taxon>
        <taxon>Bacillota</taxon>
        <taxon>Clostridia</taxon>
        <taxon>Eubacteriales</taxon>
        <taxon>Oscillospiraceae</taxon>
        <taxon>Faecalispora</taxon>
    </lineage>
</organism>
<dbReference type="PANTHER" id="PTHR34988:SF1">
    <property type="entry name" value="DNA-BINDING PROTEIN"/>
    <property type="match status" value="1"/>
</dbReference>
<dbReference type="PROSITE" id="PS51742">
    <property type="entry name" value="PPC"/>
    <property type="match status" value="1"/>
</dbReference>
<dbReference type="Gene3D" id="3.30.1330.80">
    <property type="entry name" value="Hypothetical protein, similar to alpha- acetolactate decarboxylase, domain 2"/>
    <property type="match status" value="1"/>
</dbReference>
<dbReference type="Pfam" id="PF03479">
    <property type="entry name" value="PCC"/>
    <property type="match status" value="1"/>
</dbReference>
<protein>
    <submittedName>
        <fullName evidence="3">DNA-binding protein</fullName>
    </submittedName>
</protein>
<dbReference type="PANTHER" id="PTHR34988">
    <property type="entry name" value="PROTEIN, PUTATIVE-RELATED"/>
    <property type="match status" value="1"/>
</dbReference>
<feature type="domain" description="PPC" evidence="1">
    <location>
        <begin position="4"/>
        <end position="140"/>
    </location>
</feature>
<dbReference type="AlphaFoldDB" id="A0A928KYS3"/>
<evidence type="ECO:0000313" key="2">
    <source>
        <dbReference type="EMBL" id="MBE6833595.1"/>
    </source>
</evidence>